<dbReference type="InterPro" id="IPR002477">
    <property type="entry name" value="Peptidoglycan-bd-like"/>
</dbReference>
<dbReference type="RefSeq" id="WP_219533085.1">
    <property type="nucleotide sequence ID" value="NZ_JAHKRM010000016.1"/>
</dbReference>
<keyword evidence="4" id="KW-0472">Membrane</keyword>
<dbReference type="InterPro" id="IPR050465">
    <property type="entry name" value="UPF0194_transport"/>
</dbReference>
<accession>A0ABW4GAR3</accession>
<evidence type="ECO:0000313" key="7">
    <source>
        <dbReference type="Proteomes" id="UP001597097"/>
    </source>
</evidence>
<evidence type="ECO:0000313" key="6">
    <source>
        <dbReference type="EMBL" id="MFD1539216.1"/>
    </source>
</evidence>
<comment type="caution">
    <text evidence="6">The sequence shown here is derived from an EMBL/GenBank/DDBJ whole genome shotgun (WGS) entry which is preliminary data.</text>
</comment>
<evidence type="ECO:0000256" key="3">
    <source>
        <dbReference type="SAM" id="MobiDB-lite"/>
    </source>
</evidence>
<dbReference type="PANTHER" id="PTHR32347">
    <property type="entry name" value="EFFLUX SYSTEM COMPONENT YKNX-RELATED"/>
    <property type="match status" value="1"/>
</dbReference>
<keyword evidence="7" id="KW-1185">Reference proteome</keyword>
<comment type="subcellular location">
    <subcellularLocation>
        <location evidence="1">Cell envelope</location>
    </subcellularLocation>
</comment>
<feature type="compositionally biased region" description="Basic and acidic residues" evidence="3">
    <location>
        <begin position="1"/>
        <end position="10"/>
    </location>
</feature>
<keyword evidence="4" id="KW-0812">Transmembrane</keyword>
<reference evidence="7" key="1">
    <citation type="journal article" date="2019" name="Int. J. Syst. Evol. Microbiol.">
        <title>The Global Catalogue of Microorganisms (GCM) 10K type strain sequencing project: providing services to taxonomists for standard genome sequencing and annotation.</title>
        <authorList>
            <consortium name="The Broad Institute Genomics Platform"/>
            <consortium name="The Broad Institute Genome Sequencing Center for Infectious Disease"/>
            <person name="Wu L."/>
            <person name="Ma J."/>
        </authorList>
    </citation>
    <scope>NUCLEOTIDE SEQUENCE [LARGE SCALE GENOMIC DNA]</scope>
    <source>
        <strain evidence="7">CGMCC 1.15399</strain>
    </source>
</reference>
<keyword evidence="2" id="KW-0175">Coiled coil</keyword>
<dbReference type="EMBL" id="JBHUCM010000016">
    <property type="protein sequence ID" value="MFD1539216.1"/>
    <property type="molecule type" value="Genomic_DNA"/>
</dbReference>
<evidence type="ECO:0000256" key="2">
    <source>
        <dbReference type="ARBA" id="ARBA00023054"/>
    </source>
</evidence>
<proteinExistence type="predicted"/>
<gene>
    <name evidence="6" type="ORF">ACFSJ0_19320</name>
</gene>
<evidence type="ECO:0000256" key="1">
    <source>
        <dbReference type="ARBA" id="ARBA00004196"/>
    </source>
</evidence>
<dbReference type="Pfam" id="PF01471">
    <property type="entry name" value="PG_binding_1"/>
    <property type="match status" value="1"/>
</dbReference>
<evidence type="ECO:0000256" key="4">
    <source>
        <dbReference type="SAM" id="Phobius"/>
    </source>
</evidence>
<sequence length="375" mass="39337">MGTATLDDKVAAGGDRPRRRRGRGRRVAGLFVAVAVIGTAGVAVNGLGLLGGDRTTDKTVSALPPATTTVTRQTLLDTLDADGDLGYGPTTTAVSRKPGTITWLPDSGDTITRGKSLYRLDTKPVVLMYGKTPAYRDLRVGTEGRDVEQLERNLKALGYDGFTVDDEYTDSTADAVREWQEDRNLDETGVVELGRVVFAAGKIRVDSLESEAGQPTAPGQKVLSYTGTDKVITVKLETEDQRVAKKGAKASVTLPGNKTVSGKVTEVATIIEPGEGQGAEPETRVEALISLGTQKAAKGLDKAAVDVTFTASKRKNVLTVPIAALVALQEGGYGVEVVEGGKSRYVGVKTGLFSGGRVEISGDGLAEGMSVGMPR</sequence>
<feature type="region of interest" description="Disordered" evidence="3">
    <location>
        <begin position="1"/>
        <end position="23"/>
    </location>
</feature>
<feature type="domain" description="Peptidoglycan binding-like" evidence="5">
    <location>
        <begin position="144"/>
        <end position="191"/>
    </location>
</feature>
<keyword evidence="4" id="KW-1133">Transmembrane helix</keyword>
<organism evidence="6 7">
    <name type="scientific">Nonomuraea guangzhouensis</name>
    <dbReference type="NCBI Taxonomy" id="1291555"/>
    <lineage>
        <taxon>Bacteria</taxon>
        <taxon>Bacillati</taxon>
        <taxon>Actinomycetota</taxon>
        <taxon>Actinomycetes</taxon>
        <taxon>Streptosporangiales</taxon>
        <taxon>Streptosporangiaceae</taxon>
        <taxon>Nonomuraea</taxon>
    </lineage>
</organism>
<feature type="transmembrane region" description="Helical" evidence="4">
    <location>
        <begin position="27"/>
        <end position="50"/>
    </location>
</feature>
<name>A0ABW4GAR3_9ACTN</name>
<evidence type="ECO:0000259" key="5">
    <source>
        <dbReference type="Pfam" id="PF01471"/>
    </source>
</evidence>
<dbReference type="PANTHER" id="PTHR32347:SF27">
    <property type="entry name" value="RND EFFLUX PUMP MEMBRANE FUSION PROTEIN BARREL-SANDWICH DOMAIN-CONTAINING PROTEIN"/>
    <property type="match status" value="1"/>
</dbReference>
<protein>
    <submittedName>
        <fullName evidence="6">Peptidoglycan-binding protein</fullName>
    </submittedName>
</protein>
<dbReference type="Proteomes" id="UP001597097">
    <property type="component" value="Unassembled WGS sequence"/>
</dbReference>